<dbReference type="Proteomes" id="UP000661077">
    <property type="component" value="Unassembled WGS sequence"/>
</dbReference>
<sequence length="211" mass="23259">MRIQFLIFDHVEELDLVGPWELVGSLAQRGHCEPPVLVSLNTMTPVGEHKMRFSADAHYTERLQPDVVIIPGGRGAREAMKEQQVVSYVQWLGGTSKAILSVCTGSILLQKAGLLRGLKATTHWAFLDRLRDDPDVTVVEERFVRDGRIWTSAGVSAGIDMTFAYIADTFGAAVAAQVQLDVEYFPAGLVYGEPFRSESLPGYIRRLNPGA</sequence>
<protein>
    <submittedName>
        <fullName evidence="2">DJ-1/PfpI family protein</fullName>
    </submittedName>
</protein>
<organism evidence="2 3">
    <name type="scientific">Steroidobacter gossypii</name>
    <dbReference type="NCBI Taxonomy" id="2805490"/>
    <lineage>
        <taxon>Bacteria</taxon>
        <taxon>Pseudomonadati</taxon>
        <taxon>Pseudomonadota</taxon>
        <taxon>Gammaproteobacteria</taxon>
        <taxon>Steroidobacterales</taxon>
        <taxon>Steroidobacteraceae</taxon>
        <taxon>Steroidobacter</taxon>
    </lineage>
</organism>
<dbReference type="RefSeq" id="WP_203168672.1">
    <property type="nucleotide sequence ID" value="NZ_JAEVLS010000004.1"/>
</dbReference>
<evidence type="ECO:0000313" key="3">
    <source>
        <dbReference type="Proteomes" id="UP000661077"/>
    </source>
</evidence>
<dbReference type="CDD" id="cd03139">
    <property type="entry name" value="GATase1_PfpI_2"/>
    <property type="match status" value="1"/>
</dbReference>
<dbReference type="InterPro" id="IPR029062">
    <property type="entry name" value="Class_I_gatase-like"/>
</dbReference>
<feature type="domain" description="DJ-1/PfpI" evidence="1">
    <location>
        <begin position="1"/>
        <end position="166"/>
    </location>
</feature>
<evidence type="ECO:0000313" key="2">
    <source>
        <dbReference type="EMBL" id="MBM0106551.1"/>
    </source>
</evidence>
<dbReference type="InterPro" id="IPR052158">
    <property type="entry name" value="INH-QAR"/>
</dbReference>
<reference evidence="2 3" key="1">
    <citation type="journal article" date="2021" name="Int. J. Syst. Evol. Microbiol.">
        <title>Steroidobacter gossypii sp. nov., isolated from soil of cotton cropping field.</title>
        <authorList>
            <person name="Huang R."/>
            <person name="Yang S."/>
            <person name="Zhen C."/>
            <person name="Liu W."/>
        </authorList>
    </citation>
    <scope>NUCLEOTIDE SEQUENCE [LARGE SCALE GENOMIC DNA]</scope>
    <source>
        <strain evidence="2 3">S1-65</strain>
    </source>
</reference>
<name>A0ABS1X005_9GAMM</name>
<dbReference type="SUPFAM" id="SSF52317">
    <property type="entry name" value="Class I glutamine amidotransferase-like"/>
    <property type="match status" value="1"/>
</dbReference>
<dbReference type="PANTHER" id="PTHR43130:SF15">
    <property type="entry name" value="THIJ_PFPI FAMILY PROTEIN (AFU_ORTHOLOGUE AFUA_5G14240)"/>
    <property type="match status" value="1"/>
</dbReference>
<dbReference type="EMBL" id="JAEVLS010000004">
    <property type="protein sequence ID" value="MBM0106551.1"/>
    <property type="molecule type" value="Genomic_DNA"/>
</dbReference>
<evidence type="ECO:0000259" key="1">
    <source>
        <dbReference type="Pfam" id="PF01965"/>
    </source>
</evidence>
<dbReference type="PANTHER" id="PTHR43130">
    <property type="entry name" value="ARAC-FAMILY TRANSCRIPTIONAL REGULATOR"/>
    <property type="match status" value="1"/>
</dbReference>
<comment type="caution">
    <text evidence="2">The sequence shown here is derived from an EMBL/GenBank/DDBJ whole genome shotgun (WGS) entry which is preliminary data.</text>
</comment>
<dbReference type="Gene3D" id="3.40.50.880">
    <property type="match status" value="1"/>
</dbReference>
<dbReference type="InterPro" id="IPR002818">
    <property type="entry name" value="DJ-1/PfpI"/>
</dbReference>
<keyword evidence="3" id="KW-1185">Reference proteome</keyword>
<gene>
    <name evidence="2" type="ORF">JM946_17620</name>
</gene>
<proteinExistence type="predicted"/>
<accession>A0ABS1X005</accession>
<dbReference type="Pfam" id="PF01965">
    <property type="entry name" value="DJ-1_PfpI"/>
    <property type="match status" value="1"/>
</dbReference>